<name>A0ABM8IDV6_9BACE</name>
<dbReference type="Proteomes" id="UP001496674">
    <property type="component" value="Chromosome"/>
</dbReference>
<protein>
    <recommendedName>
        <fullName evidence="3">Pyruvate ferredoxin oxidoreductase</fullName>
    </recommendedName>
</protein>
<accession>A0ABM8IDV6</accession>
<evidence type="ECO:0008006" key="3">
    <source>
        <dbReference type="Google" id="ProtNLM"/>
    </source>
</evidence>
<proteinExistence type="predicted"/>
<reference evidence="1 2" key="1">
    <citation type="submission" date="2023-04" db="EMBL/GenBank/DDBJ databases">
        <title>Draft genome sequence of acteroides sedimenti strain YN3PY1.</title>
        <authorList>
            <person name="Yoshida N."/>
        </authorList>
    </citation>
    <scope>NUCLEOTIDE SEQUENCE [LARGE SCALE GENOMIC DNA]</scope>
    <source>
        <strain evidence="1 2">YN3PY1</strain>
    </source>
</reference>
<organism evidence="1 2">
    <name type="scientific">Bacteroides sedimenti</name>
    <dbReference type="NCBI Taxonomy" id="2136147"/>
    <lineage>
        <taxon>Bacteria</taxon>
        <taxon>Pseudomonadati</taxon>
        <taxon>Bacteroidota</taxon>
        <taxon>Bacteroidia</taxon>
        <taxon>Bacteroidales</taxon>
        <taxon>Bacteroidaceae</taxon>
        <taxon>Bacteroides</taxon>
    </lineage>
</organism>
<dbReference type="RefSeq" id="WP_353331238.1">
    <property type="nucleotide sequence ID" value="NZ_AP028055.1"/>
</dbReference>
<evidence type="ECO:0000313" key="2">
    <source>
        <dbReference type="Proteomes" id="UP001496674"/>
    </source>
</evidence>
<dbReference type="EMBL" id="AP028055">
    <property type="protein sequence ID" value="BEH00147.1"/>
    <property type="molecule type" value="Genomic_DNA"/>
</dbReference>
<evidence type="ECO:0000313" key="1">
    <source>
        <dbReference type="EMBL" id="BEH00147.1"/>
    </source>
</evidence>
<keyword evidence="2" id="KW-1185">Reference proteome</keyword>
<sequence length="174" mass="20109">MDYKYIEQLIEKYWECETSILEEHILRSFFSQEEIPAHLIPYREVFVYQQAQKEVKLSADFDEKVLAAIEAPVVKARQLTIAGRFMPLMKAAAMVAFVITLGNVAQRSFLAEDNLDYNYETYKDTYKDPQMAYEKLSSALMKVSKGIHKSQAHLTADTILKLKDQQRDTVTVTE</sequence>
<gene>
    <name evidence="1" type="ORF">BSYN_24110</name>
</gene>